<evidence type="ECO:0000259" key="1">
    <source>
        <dbReference type="Pfam" id="PF07603"/>
    </source>
</evidence>
<dbReference type="InterPro" id="IPR011460">
    <property type="entry name" value="Lcl_C"/>
</dbReference>
<dbReference type="AlphaFoldDB" id="A0A562RYL2"/>
<keyword evidence="3" id="KW-1185">Reference proteome</keyword>
<sequence>MKKNTVQVKGCYRENMVVFLGVMMVFCVAGVVQAAGKPDFSRFPEVAGSNGSIVRDNTTGLEWQRCPYGQSWTGSGCSGTAWRGKWDDAVRITASDGFRVPTFNELKTLAPHDTNIFPGGGWFWSSSPHANYSNSAWFLSFCSGHDHYGSKRGNYRVRLVRFGQ</sequence>
<dbReference type="Proteomes" id="UP000318307">
    <property type="component" value="Unassembled WGS sequence"/>
</dbReference>
<name>A0A562RYL2_9BACT</name>
<accession>A0A562RYL2</accession>
<gene>
    <name evidence="2" type="ORF">LZ24_01208</name>
</gene>
<dbReference type="OrthoDB" id="9793251at2"/>
<proteinExistence type="predicted"/>
<comment type="caution">
    <text evidence="2">The sequence shown here is derived from an EMBL/GenBank/DDBJ whole genome shotgun (WGS) entry which is preliminary data.</text>
</comment>
<dbReference type="Pfam" id="PF07603">
    <property type="entry name" value="Lcl_C"/>
    <property type="match status" value="1"/>
</dbReference>
<protein>
    <submittedName>
        <fullName evidence="2">Uncharacterized protein DUF1566</fullName>
    </submittedName>
</protein>
<dbReference type="EMBL" id="VLLC01000007">
    <property type="protein sequence ID" value="TWI73978.1"/>
    <property type="molecule type" value="Genomic_DNA"/>
</dbReference>
<organism evidence="2 3">
    <name type="scientific">Desulfobotulus alkaliphilus</name>
    <dbReference type="NCBI Taxonomy" id="622671"/>
    <lineage>
        <taxon>Bacteria</taxon>
        <taxon>Pseudomonadati</taxon>
        <taxon>Thermodesulfobacteriota</taxon>
        <taxon>Desulfobacteria</taxon>
        <taxon>Desulfobacterales</taxon>
        <taxon>Desulfobacteraceae</taxon>
        <taxon>Desulfobotulus</taxon>
    </lineage>
</organism>
<reference evidence="2 3" key="1">
    <citation type="submission" date="2019-07" db="EMBL/GenBank/DDBJ databases">
        <title>Genome sequencing of 100 strains of the haloalkaliphilic chemolithoautotrophic sulfur-oxidizing bacterium Thioalkalivibrio.</title>
        <authorList>
            <person name="Muyzer G."/>
        </authorList>
    </citation>
    <scope>NUCLEOTIDE SEQUENCE [LARGE SCALE GENOMIC DNA]</scope>
    <source>
        <strain evidence="2 3">ASO4-4</strain>
    </source>
</reference>
<evidence type="ECO:0000313" key="2">
    <source>
        <dbReference type="EMBL" id="TWI73978.1"/>
    </source>
</evidence>
<dbReference type="RefSeq" id="WP_144683423.1">
    <property type="nucleotide sequence ID" value="NZ_VLLC01000007.1"/>
</dbReference>
<feature type="domain" description="Lcl C-terminal" evidence="1">
    <location>
        <begin position="53"/>
        <end position="161"/>
    </location>
</feature>
<evidence type="ECO:0000313" key="3">
    <source>
        <dbReference type="Proteomes" id="UP000318307"/>
    </source>
</evidence>